<name>A0AAV4RQS6_CAEEX</name>
<dbReference type="EMBL" id="BPLR01008183">
    <property type="protein sequence ID" value="GIY22691.1"/>
    <property type="molecule type" value="Genomic_DNA"/>
</dbReference>
<keyword evidence="3" id="KW-1185">Reference proteome</keyword>
<protein>
    <submittedName>
        <fullName evidence="2">Uncharacterized protein</fullName>
    </submittedName>
</protein>
<evidence type="ECO:0000256" key="1">
    <source>
        <dbReference type="SAM" id="MobiDB-lite"/>
    </source>
</evidence>
<evidence type="ECO:0000313" key="2">
    <source>
        <dbReference type="EMBL" id="GIY22691.1"/>
    </source>
</evidence>
<accession>A0AAV4RQS6</accession>
<feature type="region of interest" description="Disordered" evidence="1">
    <location>
        <begin position="63"/>
        <end position="94"/>
    </location>
</feature>
<sequence length="94" mass="10973">MVSRINPCLESHCNDFTEQKLIIALLRSQKRFSHSNLRNSREQKPYIKRLRVLGSTVLRKQISRRRQSSSGLLPDEPGQRLVSRPMDLRLRMSG</sequence>
<dbReference type="Proteomes" id="UP001054945">
    <property type="component" value="Unassembled WGS sequence"/>
</dbReference>
<organism evidence="2 3">
    <name type="scientific">Caerostris extrusa</name>
    <name type="common">Bark spider</name>
    <name type="synonym">Caerostris bankana</name>
    <dbReference type="NCBI Taxonomy" id="172846"/>
    <lineage>
        <taxon>Eukaryota</taxon>
        <taxon>Metazoa</taxon>
        <taxon>Ecdysozoa</taxon>
        <taxon>Arthropoda</taxon>
        <taxon>Chelicerata</taxon>
        <taxon>Arachnida</taxon>
        <taxon>Araneae</taxon>
        <taxon>Araneomorphae</taxon>
        <taxon>Entelegynae</taxon>
        <taxon>Araneoidea</taxon>
        <taxon>Araneidae</taxon>
        <taxon>Caerostris</taxon>
    </lineage>
</organism>
<gene>
    <name evidence="2" type="ORF">CEXT_288771</name>
</gene>
<dbReference type="AlphaFoldDB" id="A0AAV4RQS6"/>
<comment type="caution">
    <text evidence="2">The sequence shown here is derived from an EMBL/GenBank/DDBJ whole genome shotgun (WGS) entry which is preliminary data.</text>
</comment>
<evidence type="ECO:0000313" key="3">
    <source>
        <dbReference type="Proteomes" id="UP001054945"/>
    </source>
</evidence>
<reference evidence="2 3" key="1">
    <citation type="submission" date="2021-06" db="EMBL/GenBank/DDBJ databases">
        <title>Caerostris extrusa draft genome.</title>
        <authorList>
            <person name="Kono N."/>
            <person name="Arakawa K."/>
        </authorList>
    </citation>
    <scope>NUCLEOTIDE SEQUENCE [LARGE SCALE GENOMIC DNA]</scope>
</reference>
<proteinExistence type="predicted"/>